<dbReference type="Proteomes" id="UP000285092">
    <property type="component" value="Unassembled WGS sequence"/>
</dbReference>
<organism evidence="1 2">
    <name type="scientific">Pelagerythrobacter aerophilus</name>
    <dbReference type="NCBI Taxonomy" id="2306995"/>
    <lineage>
        <taxon>Bacteria</taxon>
        <taxon>Pseudomonadati</taxon>
        <taxon>Pseudomonadota</taxon>
        <taxon>Alphaproteobacteria</taxon>
        <taxon>Sphingomonadales</taxon>
        <taxon>Erythrobacteraceae</taxon>
        <taxon>Pelagerythrobacter</taxon>
    </lineage>
</organism>
<dbReference type="RefSeq" id="WP_119512368.1">
    <property type="nucleotide sequence ID" value="NZ_QXFK01000014.1"/>
</dbReference>
<dbReference type="EMBL" id="QXFK01000014">
    <property type="protein sequence ID" value="RIV79536.1"/>
    <property type="molecule type" value="Genomic_DNA"/>
</dbReference>
<comment type="caution">
    <text evidence="1">The sequence shown here is derived from an EMBL/GenBank/DDBJ whole genome shotgun (WGS) entry which is preliminary data.</text>
</comment>
<proteinExistence type="predicted"/>
<accession>A0A418NJM2</accession>
<evidence type="ECO:0000313" key="2">
    <source>
        <dbReference type="Proteomes" id="UP000285092"/>
    </source>
</evidence>
<keyword evidence="2" id="KW-1185">Reference proteome</keyword>
<evidence type="ECO:0000313" key="1">
    <source>
        <dbReference type="EMBL" id="RIV79536.1"/>
    </source>
</evidence>
<sequence>MSGSGLIPYAVEPRRSAETERADVLSLLDEKIRACRKNDATDSARRFEAMRDEIVGGLHERSEG</sequence>
<reference evidence="1 2" key="1">
    <citation type="submission" date="2018-08" db="EMBL/GenBank/DDBJ databases">
        <title>Altererythrobacter sp.Ery1 and Ery12, the genome sequencing of novel strains in genus Alterythrobacter.</title>
        <authorList>
            <person name="Cheng H."/>
            <person name="Wu Y.-H."/>
            <person name="Fang C."/>
            <person name="Xu X.-W."/>
        </authorList>
    </citation>
    <scope>NUCLEOTIDE SEQUENCE [LARGE SCALE GENOMIC DNA]</scope>
    <source>
        <strain evidence="1 2">Ery1</strain>
    </source>
</reference>
<gene>
    <name evidence="1" type="ORF">D2V04_06080</name>
</gene>
<dbReference type="AlphaFoldDB" id="A0A418NJM2"/>
<name>A0A418NJM2_9SPHN</name>
<protein>
    <submittedName>
        <fullName evidence="1">Uncharacterized protein</fullName>
    </submittedName>
</protein>